<reference evidence="2 3" key="1">
    <citation type="journal article" date="2024" name="J Genomics">
        <title>Draft genome sequencing and assembly of Favolaschia claudopus CIRM-BRFM 2984 isolated from oak limbs.</title>
        <authorList>
            <person name="Navarro D."/>
            <person name="Drula E."/>
            <person name="Chaduli D."/>
            <person name="Cazenave R."/>
            <person name="Ahrendt S."/>
            <person name="Wang J."/>
            <person name="Lipzen A."/>
            <person name="Daum C."/>
            <person name="Barry K."/>
            <person name="Grigoriev I.V."/>
            <person name="Favel A."/>
            <person name="Rosso M.N."/>
            <person name="Martin F."/>
        </authorList>
    </citation>
    <scope>NUCLEOTIDE SEQUENCE [LARGE SCALE GENOMIC DNA]</scope>
    <source>
        <strain evidence="2 3">CIRM-BRFM 2984</strain>
    </source>
</reference>
<comment type="caution">
    <text evidence="2">The sequence shown here is derived from an EMBL/GenBank/DDBJ whole genome shotgun (WGS) entry which is preliminary data.</text>
</comment>
<organism evidence="2 3">
    <name type="scientific">Favolaschia claudopus</name>
    <dbReference type="NCBI Taxonomy" id="2862362"/>
    <lineage>
        <taxon>Eukaryota</taxon>
        <taxon>Fungi</taxon>
        <taxon>Dikarya</taxon>
        <taxon>Basidiomycota</taxon>
        <taxon>Agaricomycotina</taxon>
        <taxon>Agaricomycetes</taxon>
        <taxon>Agaricomycetidae</taxon>
        <taxon>Agaricales</taxon>
        <taxon>Marasmiineae</taxon>
        <taxon>Mycenaceae</taxon>
        <taxon>Favolaschia</taxon>
    </lineage>
</organism>
<keyword evidence="3" id="KW-1185">Reference proteome</keyword>
<evidence type="ECO:0000256" key="1">
    <source>
        <dbReference type="SAM" id="MobiDB-lite"/>
    </source>
</evidence>
<proteinExistence type="predicted"/>
<evidence type="ECO:0000313" key="3">
    <source>
        <dbReference type="Proteomes" id="UP001362999"/>
    </source>
</evidence>
<sequence>MSNLNMEQLEPAQRPPTFIARPWPWPWKHPSIVVVLQEEERQKRPASWLDTDFKDDSDGDSDYIPPSPDSESESNESDASETDISDSEVAQICADVVISHPISPTQSLEELDEKAELDAGIPTVLKAEEDAAASYDPDRVVSVITQFYDLLITMGHWPEDSIRYPPHTDPPVDEELAADLGYSPEVISLMKHLPYPSAKMNGPYGEQIKIFSETRIGDYTDEWYLREGRLPSPYKYYNNCPKLDPWLLPLVFPHNYGWHVMLDTKIGVIRAYSAGDCPSENTSEWVRHGRIRYHSEEWELMLRTEWRRATIVPAARYFEELIYAYHSLSRLPVIDPTWSEPASYYVKDEEQEQQSALLELYRECGWPDNWQREKFMAEWTVKHDEIQTRWRSIRSVERGTT</sequence>
<dbReference type="EMBL" id="JAWWNJ010000001">
    <property type="protein sequence ID" value="KAK7063890.1"/>
    <property type="molecule type" value="Genomic_DNA"/>
</dbReference>
<name>A0AAW0EHP6_9AGAR</name>
<feature type="region of interest" description="Disordered" evidence="1">
    <location>
        <begin position="39"/>
        <end position="85"/>
    </location>
</feature>
<gene>
    <name evidence="2" type="ORF">R3P38DRAFT_2675217</name>
</gene>
<dbReference type="Proteomes" id="UP001362999">
    <property type="component" value="Unassembled WGS sequence"/>
</dbReference>
<accession>A0AAW0EHP6</accession>
<feature type="region of interest" description="Disordered" evidence="1">
    <location>
        <begin position="1"/>
        <end position="25"/>
    </location>
</feature>
<protein>
    <submittedName>
        <fullName evidence="2">SWIM-type domain-containing protein</fullName>
    </submittedName>
</protein>
<dbReference type="AlphaFoldDB" id="A0AAW0EHP6"/>
<evidence type="ECO:0000313" key="2">
    <source>
        <dbReference type="EMBL" id="KAK7063890.1"/>
    </source>
</evidence>
<feature type="compositionally biased region" description="Acidic residues" evidence="1">
    <location>
        <begin position="70"/>
        <end position="85"/>
    </location>
</feature>